<dbReference type="Proteomes" id="UP001175211">
    <property type="component" value="Unassembled WGS sequence"/>
</dbReference>
<feature type="non-terminal residue" evidence="2">
    <location>
        <position position="160"/>
    </location>
</feature>
<protein>
    <recommendedName>
        <fullName evidence="1">BTB domain-containing protein</fullName>
    </recommendedName>
</protein>
<dbReference type="InterPro" id="IPR011333">
    <property type="entry name" value="SKP1/BTB/POZ_sf"/>
</dbReference>
<dbReference type="SMART" id="SM00225">
    <property type="entry name" value="BTB"/>
    <property type="match status" value="1"/>
</dbReference>
<dbReference type="GeneID" id="85350082"/>
<dbReference type="PROSITE" id="PS50097">
    <property type="entry name" value="BTB"/>
    <property type="match status" value="1"/>
</dbReference>
<comment type="caution">
    <text evidence="2">The sequence shown here is derived from an EMBL/GenBank/DDBJ whole genome shotgun (WGS) entry which is preliminary data.</text>
</comment>
<dbReference type="AlphaFoldDB" id="A0AA39KFA1"/>
<accession>A0AA39KFA1</accession>
<dbReference type="SUPFAM" id="SSF54695">
    <property type="entry name" value="POZ domain"/>
    <property type="match status" value="1"/>
</dbReference>
<proteinExistence type="predicted"/>
<evidence type="ECO:0000313" key="3">
    <source>
        <dbReference type="Proteomes" id="UP001175211"/>
    </source>
</evidence>
<evidence type="ECO:0000259" key="1">
    <source>
        <dbReference type="PROSITE" id="PS50097"/>
    </source>
</evidence>
<feature type="non-terminal residue" evidence="2">
    <location>
        <position position="1"/>
    </location>
</feature>
<dbReference type="InterPro" id="IPR000210">
    <property type="entry name" value="BTB/POZ_dom"/>
</dbReference>
<dbReference type="Pfam" id="PF00651">
    <property type="entry name" value="BTB"/>
    <property type="match status" value="1"/>
</dbReference>
<dbReference type="EMBL" id="JAUEPS010000016">
    <property type="protein sequence ID" value="KAK0458816.1"/>
    <property type="molecule type" value="Genomic_DNA"/>
</dbReference>
<dbReference type="RefSeq" id="XP_060331066.1">
    <property type="nucleotide sequence ID" value="XM_060466534.1"/>
</dbReference>
<gene>
    <name evidence="2" type="ORF">EV420DRAFT_1229888</name>
</gene>
<sequence length="160" mass="18112">DTVILSSDETEFYIKREYLTAASPFFAGLFPPQNTPVETRNGLPVAPLPHDGRSLRSLLYFSYPIALPTMEIGDFDVAFQLAHQYCMDGIQERIKNVLLNSALLSQKPLAVFAIATSNKWQAIVIRAARFTLQHPLKFTEEPIEELHRVTGTDYHNLLSY</sequence>
<reference evidence="2" key="1">
    <citation type="submission" date="2023-06" db="EMBL/GenBank/DDBJ databases">
        <authorList>
            <consortium name="Lawrence Berkeley National Laboratory"/>
            <person name="Ahrendt S."/>
            <person name="Sahu N."/>
            <person name="Indic B."/>
            <person name="Wong-Bajracharya J."/>
            <person name="Merenyi Z."/>
            <person name="Ke H.-M."/>
            <person name="Monk M."/>
            <person name="Kocsube S."/>
            <person name="Drula E."/>
            <person name="Lipzen A."/>
            <person name="Balint B."/>
            <person name="Henrissat B."/>
            <person name="Andreopoulos B."/>
            <person name="Martin F.M."/>
            <person name="Harder C.B."/>
            <person name="Rigling D."/>
            <person name="Ford K.L."/>
            <person name="Foster G.D."/>
            <person name="Pangilinan J."/>
            <person name="Papanicolaou A."/>
            <person name="Barry K."/>
            <person name="LaButti K."/>
            <person name="Viragh M."/>
            <person name="Koriabine M."/>
            <person name="Yan M."/>
            <person name="Riley R."/>
            <person name="Champramary S."/>
            <person name="Plett K.L."/>
            <person name="Tsai I.J."/>
            <person name="Slot J."/>
            <person name="Sipos G."/>
            <person name="Plett J."/>
            <person name="Nagy L.G."/>
            <person name="Grigoriev I.V."/>
        </authorList>
    </citation>
    <scope>NUCLEOTIDE SEQUENCE</scope>
    <source>
        <strain evidence="2">CCBAS 213</strain>
    </source>
</reference>
<keyword evidence="3" id="KW-1185">Reference proteome</keyword>
<dbReference type="Gene3D" id="3.30.710.10">
    <property type="entry name" value="Potassium Channel Kv1.1, Chain A"/>
    <property type="match status" value="1"/>
</dbReference>
<organism evidence="2 3">
    <name type="scientific">Armillaria tabescens</name>
    <name type="common">Ringless honey mushroom</name>
    <name type="synonym">Agaricus tabescens</name>
    <dbReference type="NCBI Taxonomy" id="1929756"/>
    <lineage>
        <taxon>Eukaryota</taxon>
        <taxon>Fungi</taxon>
        <taxon>Dikarya</taxon>
        <taxon>Basidiomycota</taxon>
        <taxon>Agaricomycotina</taxon>
        <taxon>Agaricomycetes</taxon>
        <taxon>Agaricomycetidae</taxon>
        <taxon>Agaricales</taxon>
        <taxon>Marasmiineae</taxon>
        <taxon>Physalacriaceae</taxon>
        <taxon>Desarmillaria</taxon>
    </lineage>
</organism>
<feature type="domain" description="BTB" evidence="1">
    <location>
        <begin position="1"/>
        <end position="71"/>
    </location>
</feature>
<evidence type="ECO:0000313" key="2">
    <source>
        <dbReference type="EMBL" id="KAK0458816.1"/>
    </source>
</evidence>
<name>A0AA39KFA1_ARMTA</name>